<dbReference type="Proteomes" id="UP001497644">
    <property type="component" value="Chromosome 12"/>
</dbReference>
<protein>
    <submittedName>
        <fullName evidence="1">Uncharacterized protein</fullName>
    </submittedName>
</protein>
<name>A0AAV2NAL9_9HYME</name>
<keyword evidence="2" id="KW-1185">Reference proteome</keyword>
<accession>A0AAV2NAL9</accession>
<organism evidence="1 2">
    <name type="scientific">Lasius platythorax</name>
    <dbReference type="NCBI Taxonomy" id="488582"/>
    <lineage>
        <taxon>Eukaryota</taxon>
        <taxon>Metazoa</taxon>
        <taxon>Ecdysozoa</taxon>
        <taxon>Arthropoda</taxon>
        <taxon>Hexapoda</taxon>
        <taxon>Insecta</taxon>
        <taxon>Pterygota</taxon>
        <taxon>Neoptera</taxon>
        <taxon>Endopterygota</taxon>
        <taxon>Hymenoptera</taxon>
        <taxon>Apocrita</taxon>
        <taxon>Aculeata</taxon>
        <taxon>Formicoidea</taxon>
        <taxon>Formicidae</taxon>
        <taxon>Formicinae</taxon>
        <taxon>Lasius</taxon>
        <taxon>Lasius</taxon>
    </lineage>
</organism>
<evidence type="ECO:0000313" key="1">
    <source>
        <dbReference type="EMBL" id="CAL1677158.1"/>
    </source>
</evidence>
<dbReference type="EMBL" id="OZ034835">
    <property type="protein sequence ID" value="CAL1677158.1"/>
    <property type="molecule type" value="Genomic_DNA"/>
</dbReference>
<sequence>MTLWLICYQAEFSQEMLALTRILLLADRDAGQRREKWERLRSQVLSGVISSMMFPVFEIRNVRSKKSCYLFISNSPLLET</sequence>
<evidence type="ECO:0000313" key="2">
    <source>
        <dbReference type="Proteomes" id="UP001497644"/>
    </source>
</evidence>
<proteinExistence type="predicted"/>
<gene>
    <name evidence="1" type="ORF">LPLAT_LOCUS3216</name>
</gene>
<dbReference type="AlphaFoldDB" id="A0AAV2NAL9"/>
<reference evidence="1" key="1">
    <citation type="submission" date="2024-04" db="EMBL/GenBank/DDBJ databases">
        <authorList>
            <consortium name="Molecular Ecology Group"/>
        </authorList>
    </citation>
    <scope>NUCLEOTIDE SEQUENCE</scope>
</reference>